<keyword evidence="2 3" id="KW-0808">Transferase</keyword>
<sequence>MDQSTLHIVMYPWFAFGHMNSFLNLANKFALRGHRISFFTPTKAQAKLEPSNAYPNLIRFIPIVVPHVEGLPVGAETTADVPDDKGSLIMTAMDRTRPDVEVALKELKPDLVFFDFTYWLPSVTRPLGIKSVQYCITSTATVAYILVPASSRLDKGLQLSEEELMNPPPDFPPNSSIKLHRHEARSLSHTTYRQYGDNISFHERLVYSLRDADAFGFRSCKEIEGPYCDYVGNHFGKPTLLLGLTLPTPPSTQLEEKWAKWLNQCKPGSVIFCAFGSECVMEKNQFQELLLGFELTGLPFFVALKPPTGTNTVDEALPEGFKERVQGRGIVEGGWVQQQHIMAHPSVGCFVGHSGLSSVTEALINNPQLILIPQRGDQYIIVRLMSGDLKVAVEIEAREEDGWYTKENVCNAVNTVMDENNETGKQVRANRLKLKEFLLRDDLEASCIDTSLEKMKAMVKK</sequence>
<dbReference type="FunFam" id="3.40.50.2000:FF:000087">
    <property type="entry name" value="Glycosyltransferase"/>
    <property type="match status" value="1"/>
</dbReference>
<dbReference type="OrthoDB" id="5835829at2759"/>
<dbReference type="PROSITE" id="PS00375">
    <property type="entry name" value="UDPGT"/>
    <property type="match status" value="1"/>
</dbReference>
<dbReference type="Gene3D" id="3.40.50.2000">
    <property type="entry name" value="Glycogen Phosphorylase B"/>
    <property type="match status" value="2"/>
</dbReference>
<accession>A0A835LDV2</accession>
<dbReference type="EMBL" id="JADFTS010000009">
    <property type="protein sequence ID" value="KAF9588174.1"/>
    <property type="molecule type" value="Genomic_DNA"/>
</dbReference>
<dbReference type="InterPro" id="IPR002213">
    <property type="entry name" value="UDP_glucos_trans"/>
</dbReference>
<name>A0A835LDV2_9MAGN</name>
<dbReference type="AlphaFoldDB" id="A0A835LDV2"/>
<organism evidence="5 6">
    <name type="scientific">Coptis chinensis</name>
    <dbReference type="NCBI Taxonomy" id="261450"/>
    <lineage>
        <taxon>Eukaryota</taxon>
        <taxon>Viridiplantae</taxon>
        <taxon>Streptophyta</taxon>
        <taxon>Embryophyta</taxon>
        <taxon>Tracheophyta</taxon>
        <taxon>Spermatophyta</taxon>
        <taxon>Magnoliopsida</taxon>
        <taxon>Ranunculales</taxon>
        <taxon>Ranunculaceae</taxon>
        <taxon>Coptidoideae</taxon>
        <taxon>Coptis</taxon>
    </lineage>
</organism>
<dbReference type="GO" id="GO:0035251">
    <property type="term" value="F:UDP-glucosyltransferase activity"/>
    <property type="evidence" value="ECO:0007669"/>
    <property type="project" value="InterPro"/>
</dbReference>
<evidence type="ECO:0000256" key="1">
    <source>
        <dbReference type="ARBA" id="ARBA00009995"/>
    </source>
</evidence>
<dbReference type="CDD" id="cd03784">
    <property type="entry name" value="GT1_Gtf-like"/>
    <property type="match status" value="1"/>
</dbReference>
<comment type="similarity">
    <text evidence="1 3">Belongs to the UDP-glycosyltransferase family.</text>
</comment>
<keyword evidence="3" id="KW-0328">Glycosyltransferase</keyword>
<dbReference type="EC" id="2.4.1.-" evidence="4"/>
<dbReference type="PANTHER" id="PTHR48049:SF34">
    <property type="entry name" value="UDP-GLYCOSYLTRANSFERASE 79B30-LIKE"/>
    <property type="match status" value="1"/>
</dbReference>
<comment type="caution">
    <text evidence="5">The sequence shown here is derived from an EMBL/GenBank/DDBJ whole genome shotgun (WGS) entry which is preliminary data.</text>
</comment>
<evidence type="ECO:0000256" key="2">
    <source>
        <dbReference type="ARBA" id="ARBA00022679"/>
    </source>
</evidence>
<reference evidence="5 6" key="1">
    <citation type="submission" date="2020-10" db="EMBL/GenBank/DDBJ databases">
        <title>The Coptis chinensis genome and diversification of protoberbering-type alkaloids.</title>
        <authorList>
            <person name="Wang B."/>
            <person name="Shu S."/>
            <person name="Song C."/>
            <person name="Liu Y."/>
        </authorList>
    </citation>
    <scope>NUCLEOTIDE SEQUENCE [LARGE SCALE GENOMIC DNA]</scope>
    <source>
        <strain evidence="5">HL-2020</strain>
        <tissue evidence="5">Leaf</tissue>
    </source>
</reference>
<dbReference type="Proteomes" id="UP000631114">
    <property type="component" value="Unassembled WGS sequence"/>
</dbReference>
<dbReference type="PANTHER" id="PTHR48049">
    <property type="entry name" value="GLYCOSYLTRANSFERASE"/>
    <property type="match status" value="1"/>
</dbReference>
<dbReference type="SUPFAM" id="SSF53756">
    <property type="entry name" value="UDP-Glycosyltransferase/glycogen phosphorylase"/>
    <property type="match status" value="1"/>
</dbReference>
<dbReference type="Pfam" id="PF00201">
    <property type="entry name" value="UDPGT"/>
    <property type="match status" value="1"/>
</dbReference>
<protein>
    <recommendedName>
        <fullName evidence="4">Glycosyltransferase</fullName>
        <ecNumber evidence="4">2.4.1.-</ecNumber>
    </recommendedName>
</protein>
<keyword evidence="6" id="KW-1185">Reference proteome</keyword>
<gene>
    <name evidence="5" type="ORF">IFM89_007863</name>
</gene>
<evidence type="ECO:0000256" key="3">
    <source>
        <dbReference type="RuleBase" id="RU003718"/>
    </source>
</evidence>
<evidence type="ECO:0000313" key="5">
    <source>
        <dbReference type="EMBL" id="KAF9588174.1"/>
    </source>
</evidence>
<dbReference type="InterPro" id="IPR035595">
    <property type="entry name" value="UDP_glycos_trans_CS"/>
</dbReference>
<evidence type="ECO:0000256" key="4">
    <source>
        <dbReference type="RuleBase" id="RU362057"/>
    </source>
</evidence>
<dbReference type="FunFam" id="3.40.50.2000:FF:000037">
    <property type="entry name" value="Glycosyltransferase"/>
    <property type="match status" value="1"/>
</dbReference>
<proteinExistence type="inferred from homology"/>
<evidence type="ECO:0000313" key="6">
    <source>
        <dbReference type="Proteomes" id="UP000631114"/>
    </source>
</evidence>
<dbReference type="InterPro" id="IPR050481">
    <property type="entry name" value="UDP-glycosyltransf_plant"/>
</dbReference>